<evidence type="ECO:0000259" key="9">
    <source>
        <dbReference type="Pfam" id="PF02714"/>
    </source>
</evidence>
<dbReference type="InterPro" id="IPR032880">
    <property type="entry name" value="CSC1/OSCA1-like_N"/>
</dbReference>
<feature type="transmembrane region" description="Helical" evidence="8">
    <location>
        <begin position="423"/>
        <end position="449"/>
    </location>
</feature>
<feature type="domain" description="CSC1/OSCA1-like cytosolic" evidence="12">
    <location>
        <begin position="185"/>
        <end position="364"/>
    </location>
</feature>
<dbReference type="PANTHER" id="PTHR13018">
    <property type="entry name" value="PROBABLE MEMBRANE PROTEIN DUF221-RELATED"/>
    <property type="match status" value="1"/>
</dbReference>
<proteinExistence type="inferred from homology"/>
<dbReference type="EMBL" id="HE616743">
    <property type="protein sequence ID" value="CCE90207.1"/>
    <property type="molecule type" value="Genomic_DNA"/>
</dbReference>
<evidence type="ECO:0000256" key="5">
    <source>
        <dbReference type="ARBA" id="ARBA00022989"/>
    </source>
</evidence>
<evidence type="ECO:0000256" key="6">
    <source>
        <dbReference type="ARBA" id="ARBA00023136"/>
    </source>
</evidence>
<dbReference type="InterPro" id="IPR027815">
    <property type="entry name" value="CSC1/OSCA1-like_cyt"/>
</dbReference>
<evidence type="ECO:0000259" key="12">
    <source>
        <dbReference type="Pfam" id="PF14703"/>
    </source>
</evidence>
<dbReference type="InterPro" id="IPR022257">
    <property type="entry name" value="PHM7_ext"/>
</dbReference>
<feature type="domain" description="10TM putative phosphate transporter extracellular tail" evidence="10">
    <location>
        <begin position="787"/>
        <end position="880"/>
    </location>
</feature>
<feature type="transmembrane region" description="Helical" evidence="8">
    <location>
        <begin position="91"/>
        <end position="116"/>
    </location>
</feature>
<dbReference type="InterPro" id="IPR003864">
    <property type="entry name" value="CSC1/OSCA1-like_7TM"/>
</dbReference>
<evidence type="ECO:0000256" key="7">
    <source>
        <dbReference type="SAM" id="MobiDB-lite"/>
    </source>
</evidence>
<protein>
    <recommendedName>
        <fullName evidence="15">Rsn1p</fullName>
    </recommendedName>
</protein>
<dbReference type="Pfam" id="PF02714">
    <property type="entry name" value="RSN1_7TM"/>
    <property type="match status" value="1"/>
</dbReference>
<evidence type="ECO:0000256" key="4">
    <source>
        <dbReference type="ARBA" id="ARBA00022692"/>
    </source>
</evidence>
<sequence>MADSTSEGTATQQLVTAIVSNLTLFGIFMTIFLVLRIKLKRMYEPKSSFDLINDEKKPEPLPKGLWQWFLPLLKKSDNFILQQAGLDGYFFLRYLFIICAYCVLSMTYIFPILFAVNASNGNHQDGVDQLAFQNVKHPGRYYAHIFCGWVFYWMFMFVIYRELTYYNSLREVVLSSPRYGKKLSSRTVLFQTVPEQYLSEHEFAKLFDGVKRVWITRGGHNELAKKVETRDAMVAKLENALSSYIRNAVGKIKKIKKKDPDAEISSDITQYVADKKRPTHKLKPIIGEKVDTISYLKEKIPEIDKEVKLLQANYINGSPFNSVFVEFESQYQAQVALQTVTHHSPLSMRPSTLGIEPGHIIWLNMRMFWFERIGRNVMAVAAIAALCCFWAIPVAFVGMVSSITYLTNKLPWLKFIYKLPDPLLGLLTSLSPTIALAWLMSFLPTFIRLMARLNGASSLEAVEYFTQQAFFAFQIIQVFFVTTLSSAITSTATQIAEQPTKAMSLLASNLPKSSNFFISYILLTGMSVSSGSLAQVIPLFFHYVFGYLLDKTPRKMWNRFTDLDAPGWGTVFPVYTNLAVIVFSYAIISPIILLFAAVGFFLLYFAYLYILTYIQKEAPDMRGMCYPRALFQTIVGIYIGQVCLLGLFAVGTGWGPIVLQVVALVVTVFVHLNLNKAFDHLMKYVPVDSMKPLDGKSDTPSFKNIYGDTMEEDDIKELPQFPIKKFEPRNSARLNSDKMSSLLSEQTIEYNNNVKYNEASENTITWVPLLADGTRQTLPHAPFYKRFFLPHIYCSFQAVKAKLPEIYGLPNPDELTSEDDIANAYDYPYVHAPCPNIWLARDPYGFSTYQVKELNSVVEISDANAVINEEGQIGWYIGPPTGEEPVDESKDSKDPFADNQAT</sequence>
<keyword evidence="6 8" id="KW-0472">Membrane</keyword>
<keyword evidence="4 8" id="KW-0812">Transmembrane</keyword>
<feature type="transmembrane region" description="Helical" evidence="8">
    <location>
        <begin position="470"/>
        <end position="496"/>
    </location>
</feature>
<comment type="subcellular location">
    <subcellularLocation>
        <location evidence="1">Membrane</location>
        <topology evidence="1">Multi-pass membrane protein</topology>
    </subcellularLocation>
</comment>
<gene>
    <name evidence="13" type="primary">TDEL0B00780</name>
    <name evidence="13" type="ORF">TDEL_0B00780</name>
</gene>
<feature type="transmembrane region" description="Helical" evidence="8">
    <location>
        <begin position="657"/>
        <end position="674"/>
    </location>
</feature>
<dbReference type="FunCoup" id="G8ZNL3">
    <property type="interactions" value="202"/>
</dbReference>
<feature type="transmembrane region" description="Helical" evidence="8">
    <location>
        <begin position="516"/>
        <end position="545"/>
    </location>
</feature>
<dbReference type="eggNOG" id="KOG1134">
    <property type="taxonomic scope" value="Eukaryota"/>
</dbReference>
<evidence type="ECO:0000256" key="3">
    <source>
        <dbReference type="ARBA" id="ARBA00022448"/>
    </source>
</evidence>
<evidence type="ECO:0008006" key="15">
    <source>
        <dbReference type="Google" id="ProtNLM"/>
    </source>
</evidence>
<evidence type="ECO:0000256" key="2">
    <source>
        <dbReference type="ARBA" id="ARBA00007779"/>
    </source>
</evidence>
<dbReference type="GO" id="GO:0005886">
    <property type="term" value="C:plasma membrane"/>
    <property type="evidence" value="ECO:0007669"/>
    <property type="project" value="TreeGrafter"/>
</dbReference>
<evidence type="ECO:0000313" key="13">
    <source>
        <dbReference type="EMBL" id="CCE90207.1"/>
    </source>
</evidence>
<dbReference type="RefSeq" id="XP_003679418.1">
    <property type="nucleotide sequence ID" value="XM_003679370.1"/>
</dbReference>
<dbReference type="GeneID" id="11503417"/>
<feature type="compositionally biased region" description="Basic and acidic residues" evidence="7">
    <location>
        <begin position="887"/>
        <end position="896"/>
    </location>
</feature>
<reference evidence="13 14" key="1">
    <citation type="journal article" date="2011" name="Proc. Natl. Acad. Sci. U.S.A.">
        <title>Evolutionary erosion of yeast sex chromosomes by mating-type switching accidents.</title>
        <authorList>
            <person name="Gordon J.L."/>
            <person name="Armisen D."/>
            <person name="Proux-Wera E."/>
            <person name="Oheigeartaigh S.S."/>
            <person name="Byrne K.P."/>
            <person name="Wolfe K.H."/>
        </authorList>
    </citation>
    <scope>NUCLEOTIDE SEQUENCE [LARGE SCALE GENOMIC DNA]</scope>
    <source>
        <strain evidence="14">ATCC 10662 / CBS 1146 / NBRC 0425 / NCYC 2629 / NRRL Y-866</strain>
    </source>
</reference>
<feature type="domain" description="CSC1/OSCA1-like N-terminal transmembrane" evidence="11">
    <location>
        <begin position="14"/>
        <end position="162"/>
    </location>
</feature>
<name>G8ZNL3_TORDE</name>
<feature type="region of interest" description="Disordered" evidence="7">
    <location>
        <begin position="876"/>
        <end position="902"/>
    </location>
</feature>
<accession>G8ZNL3</accession>
<keyword evidence="3" id="KW-0813">Transport</keyword>
<dbReference type="AlphaFoldDB" id="G8ZNL3"/>
<feature type="transmembrane region" description="Helical" evidence="8">
    <location>
        <begin position="14"/>
        <end position="35"/>
    </location>
</feature>
<dbReference type="PANTHER" id="PTHR13018:SF26">
    <property type="entry name" value="DOMAIN PROTEIN, PUTATIVE (AFU_ORTHOLOGUE AFUA_5G10920)-RELATED"/>
    <property type="match status" value="1"/>
</dbReference>
<dbReference type="Pfam" id="PF13967">
    <property type="entry name" value="RSN1_TM"/>
    <property type="match status" value="1"/>
</dbReference>
<feature type="transmembrane region" description="Helical" evidence="8">
    <location>
        <begin position="630"/>
        <end position="651"/>
    </location>
</feature>
<evidence type="ECO:0000313" key="14">
    <source>
        <dbReference type="Proteomes" id="UP000005627"/>
    </source>
</evidence>
<feature type="domain" description="CSC1/OSCA1-like 7TM region" evidence="9">
    <location>
        <begin position="376"/>
        <end position="648"/>
    </location>
</feature>
<evidence type="ECO:0000256" key="1">
    <source>
        <dbReference type="ARBA" id="ARBA00004141"/>
    </source>
</evidence>
<evidence type="ECO:0000256" key="8">
    <source>
        <dbReference type="SAM" id="Phobius"/>
    </source>
</evidence>
<dbReference type="InParanoid" id="G8ZNL3"/>
<dbReference type="OrthoDB" id="1076608at2759"/>
<keyword evidence="5 8" id="KW-1133">Transmembrane helix</keyword>
<feature type="transmembrane region" description="Helical" evidence="8">
    <location>
        <begin position="141"/>
        <end position="160"/>
    </location>
</feature>
<organism evidence="13 14">
    <name type="scientific">Torulaspora delbrueckii</name>
    <name type="common">Yeast</name>
    <name type="synonym">Candida colliculosa</name>
    <dbReference type="NCBI Taxonomy" id="4950"/>
    <lineage>
        <taxon>Eukaryota</taxon>
        <taxon>Fungi</taxon>
        <taxon>Dikarya</taxon>
        <taxon>Ascomycota</taxon>
        <taxon>Saccharomycotina</taxon>
        <taxon>Saccharomycetes</taxon>
        <taxon>Saccharomycetales</taxon>
        <taxon>Saccharomycetaceae</taxon>
        <taxon>Torulaspora</taxon>
    </lineage>
</organism>
<dbReference type="GO" id="GO:0005227">
    <property type="term" value="F:calcium-activated cation channel activity"/>
    <property type="evidence" value="ECO:0007669"/>
    <property type="project" value="InterPro"/>
</dbReference>
<feature type="transmembrane region" description="Helical" evidence="8">
    <location>
        <begin position="377"/>
        <end position="403"/>
    </location>
</feature>
<evidence type="ECO:0000259" key="11">
    <source>
        <dbReference type="Pfam" id="PF13967"/>
    </source>
</evidence>
<dbReference type="KEGG" id="tdl:TDEL_0B00780"/>
<keyword evidence="14" id="KW-1185">Reference proteome</keyword>
<feature type="transmembrane region" description="Helical" evidence="8">
    <location>
        <begin position="591"/>
        <end position="610"/>
    </location>
</feature>
<comment type="similarity">
    <text evidence="2">Belongs to the CSC1 (TC 1.A.17) family.</text>
</comment>
<dbReference type="Proteomes" id="UP000005627">
    <property type="component" value="Chromosome 2"/>
</dbReference>
<dbReference type="InterPro" id="IPR045122">
    <property type="entry name" value="Csc1-like"/>
</dbReference>
<evidence type="ECO:0000259" key="10">
    <source>
        <dbReference type="Pfam" id="PF12621"/>
    </source>
</evidence>
<dbReference type="Pfam" id="PF14703">
    <property type="entry name" value="PHM7_cyt"/>
    <property type="match status" value="1"/>
</dbReference>
<dbReference type="Pfam" id="PF12621">
    <property type="entry name" value="PHM7_ext"/>
    <property type="match status" value="1"/>
</dbReference>
<dbReference type="HOGENOM" id="CLU_002458_2_1_1"/>
<feature type="transmembrane region" description="Helical" evidence="8">
    <location>
        <begin position="565"/>
        <end position="585"/>
    </location>
</feature>